<dbReference type="InterPro" id="IPR005318">
    <property type="entry name" value="OM_porin_bac"/>
</dbReference>
<gene>
    <name evidence="5" type="ORF">HBA18_05680</name>
</gene>
<keyword evidence="6" id="KW-1185">Reference proteome</keyword>
<dbReference type="EMBL" id="CP050266">
    <property type="protein sequence ID" value="QIR05903.1"/>
    <property type="molecule type" value="Genomic_DNA"/>
</dbReference>
<reference evidence="5 6" key="1">
    <citation type="submission" date="2020-03" db="EMBL/GenBank/DDBJ databases">
        <title>Genome mining reveals the biosynthetic pathways of PHA and ectoines of the halophilic strain Salinivibrio costicola M318 isolated from fermented shrimp paste.</title>
        <authorList>
            <person name="Doan T.V."/>
            <person name="Tran L.T."/>
            <person name="Trieu T.A."/>
            <person name="Nguyen Q.V."/>
            <person name="Quach T.N."/>
            <person name="Phi T.Q."/>
            <person name="Kumar S."/>
        </authorList>
    </citation>
    <scope>NUCLEOTIDE SEQUENCE [LARGE SCALE GENOMIC DNA]</scope>
    <source>
        <strain evidence="5 6">M318</strain>
    </source>
</reference>
<feature type="chain" id="PRO_5047112757" evidence="4">
    <location>
        <begin position="23"/>
        <end position="461"/>
    </location>
</feature>
<sequence>MNKIFKLSALAAAVLSAGVAMPALSQEATTDYSTSTSPFFSDATISGNLNFWMRARDRAGTDANGNDTAKETNLDHGSIYANLAFNSGYAAEVVGLDLMAFSTFDMWQNGGPDHEMNFWGVNNPYDKQPDDSECTGAWDEECTDNGVSLATAAAKFKFGDNVTAKLGYFQPSVPSTIGVNWSFAPGTHVGGELGLKFDNLNMGLVVSERYKAPWFKETYEFQTTNGEDAGTAYSLGAVYTLDNGISIDAAYGALTDGDRWNAHVKVKGTTEGGVYWSPQLYVVDDDEQYDSTAFQLAMLTSVSSGQYSYRAEATYTEADSGDPAKVQNLAYRLTSQYGGSNGAYDIWWNNRSDFNHDEELALFGSLSRDFSDIGAKGFSAGFNGAYGFGSSAKGYDDLKEYSYSLFANYAIQNGALKDAKVSFYFTQYFNDTDAPSWNGYTNLFQDEDDFKLTLAIPFSIK</sequence>
<dbReference type="Proteomes" id="UP000501408">
    <property type="component" value="Chromosome 1"/>
</dbReference>
<organism evidence="5 6">
    <name type="scientific">Salinivibrio costicola</name>
    <name type="common">Vibrio costicola</name>
    <dbReference type="NCBI Taxonomy" id="51367"/>
    <lineage>
        <taxon>Bacteria</taxon>
        <taxon>Pseudomonadati</taxon>
        <taxon>Pseudomonadota</taxon>
        <taxon>Gammaproteobacteria</taxon>
        <taxon>Vibrionales</taxon>
        <taxon>Vibrionaceae</taxon>
        <taxon>Salinivibrio</taxon>
    </lineage>
</organism>
<dbReference type="RefSeq" id="WP_096627972.1">
    <property type="nucleotide sequence ID" value="NZ_CP050266.1"/>
</dbReference>
<keyword evidence="3 4" id="KW-0732">Signal</keyword>
<evidence type="ECO:0000256" key="2">
    <source>
        <dbReference type="ARBA" id="ARBA00022448"/>
    </source>
</evidence>
<dbReference type="PANTHER" id="PTHR34596">
    <property type="entry name" value="CHITOPORIN"/>
    <property type="match status" value="1"/>
</dbReference>
<evidence type="ECO:0000313" key="6">
    <source>
        <dbReference type="Proteomes" id="UP000501408"/>
    </source>
</evidence>
<evidence type="ECO:0000256" key="3">
    <source>
        <dbReference type="ARBA" id="ARBA00022729"/>
    </source>
</evidence>
<dbReference type="PANTHER" id="PTHR34596:SF2">
    <property type="entry name" value="CHITOPORIN"/>
    <property type="match status" value="1"/>
</dbReference>
<dbReference type="Gene3D" id="2.40.160.10">
    <property type="entry name" value="Porin"/>
    <property type="match status" value="1"/>
</dbReference>
<evidence type="ECO:0000256" key="1">
    <source>
        <dbReference type="ARBA" id="ARBA00009075"/>
    </source>
</evidence>
<comment type="similarity">
    <text evidence="1">Belongs to the outer membrane porin (Opr) (TC 1.B.25) family.</text>
</comment>
<keyword evidence="2" id="KW-0813">Transport</keyword>
<evidence type="ECO:0000256" key="4">
    <source>
        <dbReference type="SAM" id="SignalP"/>
    </source>
</evidence>
<name>A0ABX6K6C8_SALCS</name>
<evidence type="ECO:0000313" key="5">
    <source>
        <dbReference type="EMBL" id="QIR05903.1"/>
    </source>
</evidence>
<feature type="signal peptide" evidence="4">
    <location>
        <begin position="1"/>
        <end position="22"/>
    </location>
</feature>
<accession>A0ABX6K6C8</accession>
<proteinExistence type="inferred from homology"/>
<protein>
    <submittedName>
        <fullName evidence="5">OprD family porin</fullName>
    </submittedName>
</protein>
<dbReference type="InterPro" id="IPR023614">
    <property type="entry name" value="Porin_dom_sf"/>
</dbReference>